<dbReference type="InterPro" id="IPR027417">
    <property type="entry name" value="P-loop_NTPase"/>
</dbReference>
<reference evidence="11" key="1">
    <citation type="submission" date="2016-10" db="EMBL/GenBank/DDBJ databases">
        <authorList>
            <person name="Varghese N."/>
            <person name="Submissions S."/>
        </authorList>
    </citation>
    <scope>NUCLEOTIDE SEQUENCE [LARGE SCALE GENOMIC DNA]</scope>
    <source>
        <strain evidence="11">DSM 17616</strain>
    </source>
</reference>
<evidence type="ECO:0000256" key="4">
    <source>
        <dbReference type="ARBA" id="ARBA00022840"/>
    </source>
</evidence>
<dbReference type="OrthoDB" id="6336411at2"/>
<dbReference type="PANTHER" id="PTHR24221:SF261">
    <property type="entry name" value="GLUTATHIONE_L-CYSTEINE TRANSPORT SYSTEM ATP-BINDING_PERMEASE PROTEIN CYDD"/>
    <property type="match status" value="1"/>
</dbReference>
<dbReference type="GO" id="GO:0005886">
    <property type="term" value="C:plasma membrane"/>
    <property type="evidence" value="ECO:0007669"/>
    <property type="project" value="UniProtKB-SubCell"/>
</dbReference>
<keyword evidence="3" id="KW-0547">Nucleotide-binding</keyword>
<feature type="domain" description="ABC transmembrane type-1" evidence="9">
    <location>
        <begin position="41"/>
        <end position="335"/>
    </location>
</feature>
<dbReference type="AlphaFoldDB" id="A0A1H6L9R0"/>
<evidence type="ECO:0000313" key="10">
    <source>
        <dbReference type="EMBL" id="SEH85192.1"/>
    </source>
</evidence>
<dbReference type="Gene3D" id="1.20.1560.10">
    <property type="entry name" value="ABC transporter type 1, transmembrane domain"/>
    <property type="match status" value="1"/>
</dbReference>
<keyword evidence="4 10" id="KW-0067">ATP-binding</keyword>
<dbReference type="GO" id="GO:0016887">
    <property type="term" value="F:ATP hydrolysis activity"/>
    <property type="evidence" value="ECO:0007669"/>
    <property type="project" value="InterPro"/>
</dbReference>
<dbReference type="EMBL" id="FNXF01000005">
    <property type="protein sequence ID" value="SEH85192.1"/>
    <property type="molecule type" value="Genomic_DNA"/>
</dbReference>
<feature type="transmembrane region" description="Helical" evidence="7">
    <location>
        <begin position="265"/>
        <end position="298"/>
    </location>
</feature>
<evidence type="ECO:0000259" key="8">
    <source>
        <dbReference type="PROSITE" id="PS50893"/>
    </source>
</evidence>
<gene>
    <name evidence="10" type="ORF">SAMN05660691_01794</name>
</gene>
<keyword evidence="2 7" id="KW-0812">Transmembrane</keyword>
<sequence length="590" mass="64114">MPCGWNLKATKARTPKLTSPTKPAQQLATLLQSQRKRLNSALLLAVSASLLFILQCYLLASLFASWLVASQQGQAVNSDQLLNTLPWLALCLLGRPALQYCREQLSLKASQHIRSRLRVQLLAKLADAGPAKNQYGNDGSLSSKLLEQVDALAGFISRYYVQRYLVLITPLLLVGATFVYSPLAAVILLVTAPLVPLFMILLGNAAAGASQRQLQQLSRMSGRFLDLVRGMPTLQQLQATERAAQSVATAAGRYRDSSMGVLKLAFLSGAVLEFFSALAIALLALYLGLGLLGILPWAKEVIPVPYQGALFILLLAPEFYAPLRQLGSDYHAKAQAEAAIDELSPILQRQAWQHPGTQQLTLSGAPHIELQQLHILTAGQRQRLAPVSFSIKSGGRIALQGPSGCGKSSLLYALLGFAPYQGDILINQHSLAQLERNHWQQQLGYMAQYSSIAAASIADNLRLAAPDATESQLIVALQQVELWSLIQQLPLGLNTVLGERGRGLSGGQLQRLALAQLLLRDAKVWLLDEPTAHLDGATAYRLHQLIGTLSRGKTLIIVSHQLHGLDWLDQVIRLDNPAISHIDGAQYVQA</sequence>
<comment type="subcellular location">
    <subcellularLocation>
        <location evidence="1">Cell membrane</location>
        <topology evidence="1">Multi-pass membrane protein</topology>
    </subcellularLocation>
</comment>
<evidence type="ECO:0000256" key="6">
    <source>
        <dbReference type="ARBA" id="ARBA00023136"/>
    </source>
</evidence>
<dbReference type="GO" id="GO:0005524">
    <property type="term" value="F:ATP binding"/>
    <property type="evidence" value="ECO:0007669"/>
    <property type="project" value="UniProtKB-KW"/>
</dbReference>
<evidence type="ECO:0000313" key="11">
    <source>
        <dbReference type="Proteomes" id="UP000199371"/>
    </source>
</evidence>
<feature type="transmembrane region" description="Helical" evidence="7">
    <location>
        <begin position="41"/>
        <end position="69"/>
    </location>
</feature>
<dbReference type="Pfam" id="PF00664">
    <property type="entry name" value="ABC_membrane"/>
    <property type="match status" value="1"/>
</dbReference>
<dbReference type="Proteomes" id="UP000199371">
    <property type="component" value="Unassembled WGS sequence"/>
</dbReference>
<evidence type="ECO:0000256" key="3">
    <source>
        <dbReference type="ARBA" id="ARBA00022741"/>
    </source>
</evidence>
<dbReference type="InterPro" id="IPR017871">
    <property type="entry name" value="ABC_transporter-like_CS"/>
</dbReference>
<dbReference type="InterPro" id="IPR014216">
    <property type="entry name" value="ABC_transptr_CydD"/>
</dbReference>
<dbReference type="InterPro" id="IPR011527">
    <property type="entry name" value="ABC1_TM_dom"/>
</dbReference>
<dbReference type="InterPro" id="IPR039421">
    <property type="entry name" value="Type_1_exporter"/>
</dbReference>
<dbReference type="SMART" id="SM00382">
    <property type="entry name" value="AAA"/>
    <property type="match status" value="1"/>
</dbReference>
<dbReference type="InterPro" id="IPR003593">
    <property type="entry name" value="AAA+_ATPase"/>
</dbReference>
<keyword evidence="5 7" id="KW-1133">Transmembrane helix</keyword>
<organism evidence="10 11">
    <name type="scientific">Rheinheimera pacifica</name>
    <dbReference type="NCBI Taxonomy" id="173990"/>
    <lineage>
        <taxon>Bacteria</taxon>
        <taxon>Pseudomonadati</taxon>
        <taxon>Pseudomonadota</taxon>
        <taxon>Gammaproteobacteria</taxon>
        <taxon>Chromatiales</taxon>
        <taxon>Chromatiaceae</taxon>
        <taxon>Rheinheimera</taxon>
    </lineage>
</organism>
<dbReference type="PANTHER" id="PTHR24221">
    <property type="entry name" value="ATP-BINDING CASSETTE SUB-FAMILY B"/>
    <property type="match status" value="1"/>
</dbReference>
<dbReference type="NCBIfam" id="TIGR02857">
    <property type="entry name" value="CydD"/>
    <property type="match status" value="1"/>
</dbReference>
<feature type="transmembrane region" description="Helical" evidence="7">
    <location>
        <begin position="186"/>
        <end position="209"/>
    </location>
</feature>
<evidence type="ECO:0000256" key="5">
    <source>
        <dbReference type="ARBA" id="ARBA00022989"/>
    </source>
</evidence>
<dbReference type="PROSITE" id="PS50929">
    <property type="entry name" value="ABC_TM1F"/>
    <property type="match status" value="1"/>
</dbReference>
<dbReference type="SUPFAM" id="SSF90123">
    <property type="entry name" value="ABC transporter transmembrane region"/>
    <property type="match status" value="1"/>
</dbReference>
<name>A0A1H6L9R0_9GAMM</name>
<dbReference type="Gene3D" id="3.40.50.300">
    <property type="entry name" value="P-loop containing nucleotide triphosphate hydrolases"/>
    <property type="match status" value="1"/>
</dbReference>
<dbReference type="GO" id="GO:0034040">
    <property type="term" value="F:ATPase-coupled lipid transmembrane transporter activity"/>
    <property type="evidence" value="ECO:0007669"/>
    <property type="project" value="TreeGrafter"/>
</dbReference>
<evidence type="ECO:0000256" key="7">
    <source>
        <dbReference type="SAM" id="Phobius"/>
    </source>
</evidence>
<feature type="domain" description="ABC transporter" evidence="8">
    <location>
        <begin position="368"/>
        <end position="590"/>
    </location>
</feature>
<dbReference type="CDD" id="cd18584">
    <property type="entry name" value="ABC_6TM_AarD_CydD"/>
    <property type="match status" value="1"/>
</dbReference>
<dbReference type="STRING" id="173990.SAMN05660691_01794"/>
<dbReference type="GO" id="GO:0140359">
    <property type="term" value="F:ABC-type transporter activity"/>
    <property type="evidence" value="ECO:0007669"/>
    <property type="project" value="InterPro"/>
</dbReference>
<accession>A0A1H6L9R0</accession>
<evidence type="ECO:0000259" key="9">
    <source>
        <dbReference type="PROSITE" id="PS50929"/>
    </source>
</evidence>
<evidence type="ECO:0000256" key="1">
    <source>
        <dbReference type="ARBA" id="ARBA00004651"/>
    </source>
</evidence>
<dbReference type="SUPFAM" id="SSF52540">
    <property type="entry name" value="P-loop containing nucleoside triphosphate hydrolases"/>
    <property type="match status" value="1"/>
</dbReference>
<proteinExistence type="predicted"/>
<keyword evidence="6 7" id="KW-0472">Membrane</keyword>
<dbReference type="GO" id="GO:0042883">
    <property type="term" value="P:cysteine transport"/>
    <property type="evidence" value="ECO:0007669"/>
    <property type="project" value="InterPro"/>
</dbReference>
<evidence type="ECO:0000256" key="2">
    <source>
        <dbReference type="ARBA" id="ARBA00022692"/>
    </source>
</evidence>
<protein>
    <submittedName>
        <fullName evidence="10">ATP-binding cassette, subfamily C, CydD</fullName>
    </submittedName>
</protein>
<dbReference type="PROSITE" id="PS50893">
    <property type="entry name" value="ABC_TRANSPORTER_2"/>
    <property type="match status" value="1"/>
</dbReference>
<feature type="transmembrane region" description="Helical" evidence="7">
    <location>
        <begin position="164"/>
        <end position="180"/>
    </location>
</feature>
<keyword evidence="11" id="KW-1185">Reference proteome</keyword>
<dbReference type="Pfam" id="PF00005">
    <property type="entry name" value="ABC_tran"/>
    <property type="match status" value="1"/>
</dbReference>
<dbReference type="PROSITE" id="PS00211">
    <property type="entry name" value="ABC_TRANSPORTER_1"/>
    <property type="match status" value="1"/>
</dbReference>
<dbReference type="InterPro" id="IPR003439">
    <property type="entry name" value="ABC_transporter-like_ATP-bd"/>
</dbReference>
<dbReference type="InterPro" id="IPR036640">
    <property type="entry name" value="ABC1_TM_sf"/>
</dbReference>